<evidence type="ECO:0000256" key="5">
    <source>
        <dbReference type="HAMAP-Rule" id="MF_01114"/>
    </source>
</evidence>
<feature type="domain" description="RecX third three-helical" evidence="7">
    <location>
        <begin position="150"/>
        <end position="194"/>
    </location>
</feature>
<reference evidence="9" key="1">
    <citation type="submission" date="2020-10" db="EMBL/GenBank/DDBJ databases">
        <authorList>
            <person name="Gilroy R."/>
        </authorList>
    </citation>
    <scope>NUCLEOTIDE SEQUENCE</scope>
    <source>
        <strain evidence="9">CHK178-757</strain>
    </source>
</reference>
<evidence type="ECO:0000259" key="8">
    <source>
        <dbReference type="Pfam" id="PF21982"/>
    </source>
</evidence>
<dbReference type="Pfam" id="PF21981">
    <property type="entry name" value="RecX_HTH3"/>
    <property type="match status" value="1"/>
</dbReference>
<evidence type="ECO:0000313" key="10">
    <source>
        <dbReference type="Proteomes" id="UP000823927"/>
    </source>
</evidence>
<dbReference type="InterPro" id="IPR053925">
    <property type="entry name" value="RecX_HTH_3rd"/>
</dbReference>
<dbReference type="Gene3D" id="1.10.10.10">
    <property type="entry name" value="Winged helix-like DNA-binding domain superfamily/Winged helix DNA-binding domain"/>
    <property type="match status" value="3"/>
</dbReference>
<evidence type="ECO:0000256" key="2">
    <source>
        <dbReference type="ARBA" id="ARBA00009695"/>
    </source>
</evidence>
<dbReference type="EMBL" id="DVIT01000060">
    <property type="protein sequence ID" value="HIS48671.1"/>
    <property type="molecule type" value="Genomic_DNA"/>
</dbReference>
<dbReference type="GO" id="GO:0005737">
    <property type="term" value="C:cytoplasm"/>
    <property type="evidence" value="ECO:0007669"/>
    <property type="project" value="UniProtKB-SubCell"/>
</dbReference>
<dbReference type="InterPro" id="IPR053926">
    <property type="entry name" value="RecX_HTH_1st"/>
</dbReference>
<protein>
    <recommendedName>
        <fullName evidence="3 5">Regulatory protein RecX</fullName>
    </recommendedName>
</protein>
<sequence length="201" mass="23560">MTITQIQQLGRNKACVTLDDEIQWILPPSVVRERQLCPGQELSEDIYTELYETYVLKAAKLKALDLLRRRDHTEKELREKLTRQGFDPETVRKAVAYVDSYHYLDDERYVRSYLLSASSGKSRQVICQTLAAKGIDPQTIQDCMEELELDDTENIRKICEKKFGDLNSMSREQRQKVFQYFLRRGYKYGDIASIIKEFDSI</sequence>
<evidence type="ECO:0000256" key="4">
    <source>
        <dbReference type="ARBA" id="ARBA00022490"/>
    </source>
</evidence>
<feature type="domain" description="RecX second three-helical" evidence="6">
    <location>
        <begin position="105"/>
        <end position="143"/>
    </location>
</feature>
<comment type="function">
    <text evidence="5">Modulates RecA activity.</text>
</comment>
<dbReference type="InterPro" id="IPR036388">
    <property type="entry name" value="WH-like_DNA-bd_sf"/>
</dbReference>
<evidence type="ECO:0000256" key="1">
    <source>
        <dbReference type="ARBA" id="ARBA00004496"/>
    </source>
</evidence>
<dbReference type="Pfam" id="PF21982">
    <property type="entry name" value="RecX_HTH1"/>
    <property type="match status" value="1"/>
</dbReference>
<keyword evidence="4 5" id="KW-0963">Cytoplasm</keyword>
<organism evidence="9 10">
    <name type="scientific">Candidatus Scybalocola faecigallinarum</name>
    <dbReference type="NCBI Taxonomy" id="2840941"/>
    <lineage>
        <taxon>Bacteria</taxon>
        <taxon>Bacillati</taxon>
        <taxon>Bacillota</taxon>
        <taxon>Clostridia</taxon>
        <taxon>Lachnospirales</taxon>
        <taxon>Lachnospiraceae</taxon>
        <taxon>Lachnospiraceae incertae sedis</taxon>
        <taxon>Candidatus Scybalocola (ex Gilroy et al. 2021)</taxon>
    </lineage>
</organism>
<comment type="similarity">
    <text evidence="2 5">Belongs to the RecX family.</text>
</comment>
<dbReference type="AlphaFoldDB" id="A0A9D1F6X8"/>
<dbReference type="HAMAP" id="MF_01114">
    <property type="entry name" value="RecX"/>
    <property type="match status" value="1"/>
</dbReference>
<evidence type="ECO:0000313" key="9">
    <source>
        <dbReference type="EMBL" id="HIS48671.1"/>
    </source>
</evidence>
<comment type="subcellular location">
    <subcellularLocation>
        <location evidence="1 5">Cytoplasm</location>
    </subcellularLocation>
</comment>
<dbReference type="Pfam" id="PF02631">
    <property type="entry name" value="RecX_HTH2"/>
    <property type="match status" value="1"/>
</dbReference>
<evidence type="ECO:0000259" key="7">
    <source>
        <dbReference type="Pfam" id="PF21981"/>
    </source>
</evidence>
<reference evidence="9" key="2">
    <citation type="journal article" date="2021" name="PeerJ">
        <title>Extensive microbial diversity within the chicken gut microbiome revealed by metagenomics and culture.</title>
        <authorList>
            <person name="Gilroy R."/>
            <person name="Ravi A."/>
            <person name="Getino M."/>
            <person name="Pursley I."/>
            <person name="Horton D.L."/>
            <person name="Alikhan N.F."/>
            <person name="Baker D."/>
            <person name="Gharbi K."/>
            <person name="Hall N."/>
            <person name="Watson M."/>
            <person name="Adriaenssens E.M."/>
            <person name="Foster-Nyarko E."/>
            <person name="Jarju S."/>
            <person name="Secka A."/>
            <person name="Antonio M."/>
            <person name="Oren A."/>
            <person name="Chaudhuri R.R."/>
            <person name="La Ragione R."/>
            <person name="Hildebrand F."/>
            <person name="Pallen M.J."/>
        </authorList>
    </citation>
    <scope>NUCLEOTIDE SEQUENCE</scope>
    <source>
        <strain evidence="9">CHK178-757</strain>
    </source>
</reference>
<dbReference type="Proteomes" id="UP000823927">
    <property type="component" value="Unassembled WGS sequence"/>
</dbReference>
<dbReference type="PANTHER" id="PTHR33602:SF1">
    <property type="entry name" value="REGULATORY PROTEIN RECX FAMILY PROTEIN"/>
    <property type="match status" value="1"/>
</dbReference>
<name>A0A9D1F6X8_9FIRM</name>
<evidence type="ECO:0000259" key="6">
    <source>
        <dbReference type="Pfam" id="PF02631"/>
    </source>
</evidence>
<feature type="domain" description="RecX first three-helical" evidence="8">
    <location>
        <begin position="59"/>
        <end position="96"/>
    </location>
</feature>
<gene>
    <name evidence="5" type="primary">recX</name>
    <name evidence="9" type="ORF">IAB46_14180</name>
</gene>
<dbReference type="InterPro" id="IPR053924">
    <property type="entry name" value="RecX_HTH_2nd"/>
</dbReference>
<dbReference type="PANTHER" id="PTHR33602">
    <property type="entry name" value="REGULATORY PROTEIN RECX FAMILY PROTEIN"/>
    <property type="match status" value="1"/>
</dbReference>
<dbReference type="InterPro" id="IPR003783">
    <property type="entry name" value="Regulatory_RecX"/>
</dbReference>
<accession>A0A9D1F6X8</accession>
<comment type="caution">
    <text evidence="9">The sequence shown here is derived from an EMBL/GenBank/DDBJ whole genome shotgun (WGS) entry which is preliminary data.</text>
</comment>
<evidence type="ECO:0000256" key="3">
    <source>
        <dbReference type="ARBA" id="ARBA00018111"/>
    </source>
</evidence>
<dbReference type="GO" id="GO:0006282">
    <property type="term" value="P:regulation of DNA repair"/>
    <property type="evidence" value="ECO:0007669"/>
    <property type="project" value="UniProtKB-UniRule"/>
</dbReference>
<proteinExistence type="inferred from homology"/>